<comment type="caution">
    <text evidence="1">The sequence shown here is derived from an EMBL/GenBank/DDBJ whole genome shotgun (WGS) entry which is preliminary data.</text>
</comment>
<dbReference type="EMBL" id="JBJQND010000014">
    <property type="protein sequence ID" value="KAL3855689.1"/>
    <property type="molecule type" value="Genomic_DNA"/>
</dbReference>
<dbReference type="EMBL" id="JBJQND010000014">
    <property type="protein sequence ID" value="KAL3855676.1"/>
    <property type="molecule type" value="Genomic_DNA"/>
</dbReference>
<accession>A0ABD3V3X8</accession>
<dbReference type="AlphaFoldDB" id="A0ABD3V3X8"/>
<organism evidence="1 3">
    <name type="scientific">Sinanodonta woodiana</name>
    <name type="common">Chinese pond mussel</name>
    <name type="synonym">Anodonta woodiana</name>
    <dbReference type="NCBI Taxonomy" id="1069815"/>
    <lineage>
        <taxon>Eukaryota</taxon>
        <taxon>Metazoa</taxon>
        <taxon>Spiralia</taxon>
        <taxon>Lophotrochozoa</taxon>
        <taxon>Mollusca</taxon>
        <taxon>Bivalvia</taxon>
        <taxon>Autobranchia</taxon>
        <taxon>Heteroconchia</taxon>
        <taxon>Palaeoheterodonta</taxon>
        <taxon>Unionida</taxon>
        <taxon>Unionoidea</taxon>
        <taxon>Unionidae</taxon>
        <taxon>Unioninae</taxon>
        <taxon>Sinanodonta</taxon>
    </lineage>
</organism>
<evidence type="ECO:0000313" key="1">
    <source>
        <dbReference type="EMBL" id="KAL3855676.1"/>
    </source>
</evidence>
<gene>
    <name evidence="1" type="ORF">ACJMK2_014883</name>
    <name evidence="2" type="ORF">ACJMK2_014895</name>
</gene>
<name>A0ABD3V3X8_SINWO</name>
<evidence type="ECO:0000313" key="3">
    <source>
        <dbReference type="Proteomes" id="UP001634394"/>
    </source>
</evidence>
<keyword evidence="3" id="KW-1185">Reference proteome</keyword>
<sequence length="159" mass="17989">MPIKVYVWLPHGDNVGHSSMTLSDGTHISWWPSDKEAKKKSNLKSIYSSPASLSQNLDEDIYLEGNFQPNENYSLPDGFIDEDAISKWWGSFSSKENYRVLDQNCCHVVFKALEAGNAWNFIKDEDVKSLGKKLLTPSEIDRLLKKLKLSIDLADKPGL</sequence>
<evidence type="ECO:0000313" key="2">
    <source>
        <dbReference type="EMBL" id="KAL3855689.1"/>
    </source>
</evidence>
<protein>
    <submittedName>
        <fullName evidence="1">Uncharacterized protein</fullName>
    </submittedName>
</protein>
<proteinExistence type="predicted"/>
<dbReference type="Proteomes" id="UP001634394">
    <property type="component" value="Unassembled WGS sequence"/>
</dbReference>
<reference evidence="1 3" key="1">
    <citation type="submission" date="2024-11" db="EMBL/GenBank/DDBJ databases">
        <title>Chromosome-level genome assembly of the freshwater bivalve Anodonta woodiana.</title>
        <authorList>
            <person name="Chen X."/>
        </authorList>
    </citation>
    <scope>NUCLEOTIDE SEQUENCE [LARGE SCALE GENOMIC DNA]</scope>
    <source>
        <strain evidence="1">MN2024</strain>
        <tissue evidence="1">Gills</tissue>
    </source>
</reference>